<proteinExistence type="predicted"/>
<name>A0A1U7XX26_NICSY</name>
<organism evidence="3 4">
    <name type="scientific">Nicotiana sylvestris</name>
    <name type="common">Wood tobacco</name>
    <name type="synonym">South American tobacco</name>
    <dbReference type="NCBI Taxonomy" id="4096"/>
    <lineage>
        <taxon>Eukaryota</taxon>
        <taxon>Viridiplantae</taxon>
        <taxon>Streptophyta</taxon>
        <taxon>Embryophyta</taxon>
        <taxon>Tracheophyta</taxon>
        <taxon>Spermatophyta</taxon>
        <taxon>Magnoliopsida</taxon>
        <taxon>eudicotyledons</taxon>
        <taxon>Gunneridae</taxon>
        <taxon>Pentapetalae</taxon>
        <taxon>asterids</taxon>
        <taxon>lamiids</taxon>
        <taxon>Solanales</taxon>
        <taxon>Solanaceae</taxon>
        <taxon>Nicotianoideae</taxon>
        <taxon>Nicotianeae</taxon>
        <taxon>Nicotiana</taxon>
    </lineage>
</organism>
<reference evidence="3" key="1">
    <citation type="journal article" date="2013" name="Genome Biol.">
        <title>Reference genomes and transcriptomes of Nicotiana sylvestris and Nicotiana tomentosiformis.</title>
        <authorList>
            <person name="Sierro N."/>
            <person name="Battey J.N."/>
            <person name="Ouadi S."/>
            <person name="Bovet L."/>
            <person name="Goepfert S."/>
            <person name="Bakaher N."/>
            <person name="Peitsch M.C."/>
            <person name="Ivanov N.V."/>
        </authorList>
    </citation>
    <scope>NUCLEOTIDE SEQUENCE [LARGE SCALE GENOMIC DNA]</scope>
</reference>
<evidence type="ECO:0000259" key="2">
    <source>
        <dbReference type="Pfam" id="PF00078"/>
    </source>
</evidence>
<feature type="domain" description="Reverse transcriptase" evidence="2">
    <location>
        <begin position="59"/>
        <end position="145"/>
    </location>
</feature>
<dbReference type="OrthoDB" id="1305336at2759"/>
<dbReference type="Proteomes" id="UP000189701">
    <property type="component" value="Unplaced"/>
</dbReference>
<sequence>MAAARGSRHQKEDEHWRPTADFENLSTITKEDSRELEKPFEEEKILETIRPYAPDKAPGCVYKITAKLLAERIKKVIGKLISGHQNAFIKGRQITDASLIANEVLDWRLKSGESGILCKLDIKKAFDQLNWQYLISMLRKMRFGQSVGKRVKLI</sequence>
<dbReference type="RefSeq" id="XP_009796547.1">
    <property type="nucleotide sequence ID" value="XM_009798245.1"/>
</dbReference>
<keyword evidence="3" id="KW-1185">Reference proteome</keyword>
<evidence type="ECO:0000256" key="1">
    <source>
        <dbReference type="SAM" id="MobiDB-lite"/>
    </source>
</evidence>
<protein>
    <submittedName>
        <fullName evidence="4">Uncharacterized protein LOC104243096</fullName>
    </submittedName>
</protein>
<feature type="compositionally biased region" description="Basic and acidic residues" evidence="1">
    <location>
        <begin position="9"/>
        <end position="20"/>
    </location>
</feature>
<accession>A0A1U7XX26</accession>
<dbReference type="AlphaFoldDB" id="A0A1U7XX26"/>
<feature type="region of interest" description="Disordered" evidence="1">
    <location>
        <begin position="1"/>
        <end position="39"/>
    </location>
</feature>
<feature type="compositionally biased region" description="Basic and acidic residues" evidence="1">
    <location>
        <begin position="29"/>
        <end position="39"/>
    </location>
</feature>
<gene>
    <name evidence="4" type="primary">LOC104243096</name>
</gene>
<dbReference type="Pfam" id="PF00078">
    <property type="entry name" value="RVT_1"/>
    <property type="match status" value="1"/>
</dbReference>
<reference evidence="4" key="2">
    <citation type="submission" date="2025-08" db="UniProtKB">
        <authorList>
            <consortium name="RefSeq"/>
        </authorList>
    </citation>
    <scope>IDENTIFICATION</scope>
    <source>
        <tissue evidence="4">Leaf</tissue>
    </source>
</reference>
<dbReference type="eggNOG" id="KOG1075">
    <property type="taxonomic scope" value="Eukaryota"/>
</dbReference>
<dbReference type="STRING" id="4096.A0A1U7XX26"/>
<dbReference type="InterPro" id="IPR000477">
    <property type="entry name" value="RT_dom"/>
</dbReference>
<evidence type="ECO:0000313" key="4">
    <source>
        <dbReference type="RefSeq" id="XP_009796547.1"/>
    </source>
</evidence>
<dbReference type="PANTHER" id="PTHR46890">
    <property type="entry name" value="NON-LTR RETROLELEMENT REVERSE TRANSCRIPTASE-LIKE PROTEIN-RELATED"/>
    <property type="match status" value="1"/>
</dbReference>
<dbReference type="PANTHER" id="PTHR46890:SF50">
    <property type="entry name" value="RNA-DIRECTED DNA POLYMERASE, EUKARYOTA, REVERSE TRANSCRIPTASE ZINC-BINDING DOMAIN PROTEIN-RELATED"/>
    <property type="match status" value="1"/>
</dbReference>
<dbReference type="InterPro" id="IPR052343">
    <property type="entry name" value="Retrotransposon-Effector_Assoc"/>
</dbReference>
<evidence type="ECO:0000313" key="3">
    <source>
        <dbReference type="Proteomes" id="UP000189701"/>
    </source>
</evidence>